<dbReference type="GO" id="GO:0003824">
    <property type="term" value="F:catalytic activity"/>
    <property type="evidence" value="ECO:0007669"/>
    <property type="project" value="InterPro"/>
</dbReference>
<dbReference type="RefSeq" id="WP_114015286.1">
    <property type="nucleotide sequence ID" value="NZ_QOIM01000028.1"/>
</dbReference>
<name>A0A367ETA7_9ACTN</name>
<dbReference type="OrthoDB" id="9795347at2"/>
<dbReference type="NCBIfam" id="NF006155">
    <property type="entry name" value="PRK08298.1"/>
    <property type="match status" value="1"/>
</dbReference>
<proteinExistence type="predicted"/>
<dbReference type="CDD" id="cd01283">
    <property type="entry name" value="cytidine_deaminase"/>
    <property type="match status" value="1"/>
</dbReference>
<dbReference type="EMBL" id="QOIM01000028">
    <property type="protein sequence ID" value="RCG20410.1"/>
    <property type="molecule type" value="Genomic_DNA"/>
</dbReference>
<dbReference type="Gene3D" id="3.40.140.10">
    <property type="entry name" value="Cytidine Deaminase, domain 2"/>
    <property type="match status" value="1"/>
</dbReference>
<sequence>MDQTALASTVAACKALIDTRFPEGGENGAAAMLLKDGTILTGTAPDAFNPSVEVCHEIEPYCGAHRLDQHIVASVCLHRESGGRTVVLSPCGVCRERLAVHGPDVLVAVADREDSTTIVWKPLKHVLPDYWMTVFPDEMASGWTA</sequence>
<dbReference type="SUPFAM" id="SSF53927">
    <property type="entry name" value="Cytidine deaminase-like"/>
    <property type="match status" value="1"/>
</dbReference>
<protein>
    <submittedName>
        <fullName evidence="1">Cytidine deaminase</fullName>
    </submittedName>
</protein>
<dbReference type="Proteomes" id="UP000253507">
    <property type="component" value="Unassembled WGS sequence"/>
</dbReference>
<dbReference type="InterPro" id="IPR016193">
    <property type="entry name" value="Cytidine_deaminase-like"/>
</dbReference>
<keyword evidence="2" id="KW-1185">Reference proteome</keyword>
<accession>A0A367ETA7</accession>
<evidence type="ECO:0000313" key="1">
    <source>
        <dbReference type="EMBL" id="RCG20410.1"/>
    </source>
</evidence>
<comment type="caution">
    <text evidence="1">The sequence shown here is derived from an EMBL/GenBank/DDBJ whole genome shotgun (WGS) entry which is preliminary data.</text>
</comment>
<reference evidence="1 2" key="1">
    <citation type="submission" date="2018-06" db="EMBL/GenBank/DDBJ databases">
        <title>Streptomyces reniochalinae sp. nov. and Streptomyces diacarnus sp. nov. from marine sponges.</title>
        <authorList>
            <person name="Li L."/>
        </authorList>
    </citation>
    <scope>NUCLEOTIDE SEQUENCE [LARGE SCALE GENOMIC DNA]</scope>
    <source>
        <strain evidence="1 2">LHW50302</strain>
    </source>
</reference>
<organism evidence="1 2">
    <name type="scientific">Streptomyces reniochalinae</name>
    <dbReference type="NCBI Taxonomy" id="2250578"/>
    <lineage>
        <taxon>Bacteria</taxon>
        <taxon>Bacillati</taxon>
        <taxon>Actinomycetota</taxon>
        <taxon>Actinomycetes</taxon>
        <taxon>Kitasatosporales</taxon>
        <taxon>Streptomycetaceae</taxon>
        <taxon>Streptomyces</taxon>
    </lineage>
</organism>
<evidence type="ECO:0000313" key="2">
    <source>
        <dbReference type="Proteomes" id="UP000253507"/>
    </source>
</evidence>
<gene>
    <name evidence="1" type="ORF">DQ392_10640</name>
</gene>
<dbReference type="AlphaFoldDB" id="A0A367ETA7"/>